<evidence type="ECO:0000313" key="4">
    <source>
        <dbReference type="EMBL" id="CAG2221119.1"/>
    </source>
</evidence>
<organism evidence="4 5">
    <name type="scientific">Mytilus edulis</name>
    <name type="common">Blue mussel</name>
    <dbReference type="NCBI Taxonomy" id="6550"/>
    <lineage>
        <taxon>Eukaryota</taxon>
        <taxon>Metazoa</taxon>
        <taxon>Spiralia</taxon>
        <taxon>Lophotrochozoa</taxon>
        <taxon>Mollusca</taxon>
        <taxon>Bivalvia</taxon>
        <taxon>Autobranchia</taxon>
        <taxon>Pteriomorphia</taxon>
        <taxon>Mytilida</taxon>
        <taxon>Mytiloidea</taxon>
        <taxon>Mytilidae</taxon>
        <taxon>Mytilinae</taxon>
        <taxon>Mytilus</taxon>
    </lineage>
</organism>
<dbReference type="InterPro" id="IPR027806">
    <property type="entry name" value="HARBI1_dom"/>
</dbReference>
<dbReference type="OrthoDB" id="6115889at2759"/>
<name>A0A8S3SHI7_MYTED</name>
<feature type="domain" description="DDE Tnp4" evidence="3">
    <location>
        <begin position="162"/>
        <end position="206"/>
    </location>
</feature>
<gene>
    <name evidence="4" type="ORF">MEDL_34611</name>
</gene>
<evidence type="ECO:0000313" key="5">
    <source>
        <dbReference type="Proteomes" id="UP000683360"/>
    </source>
</evidence>
<accession>A0A8S3SHI7</accession>
<keyword evidence="2" id="KW-0479">Metal-binding</keyword>
<reference evidence="4" key="1">
    <citation type="submission" date="2021-03" db="EMBL/GenBank/DDBJ databases">
        <authorList>
            <person name="Bekaert M."/>
        </authorList>
    </citation>
    <scope>NUCLEOTIDE SEQUENCE</scope>
</reference>
<proteinExistence type="predicted"/>
<evidence type="ECO:0000259" key="3">
    <source>
        <dbReference type="Pfam" id="PF13359"/>
    </source>
</evidence>
<dbReference type="GO" id="GO:0046872">
    <property type="term" value="F:metal ion binding"/>
    <property type="evidence" value="ECO:0007669"/>
    <property type="project" value="UniProtKB-KW"/>
</dbReference>
<keyword evidence="5" id="KW-1185">Reference proteome</keyword>
<dbReference type="AlphaFoldDB" id="A0A8S3SHI7"/>
<dbReference type="Proteomes" id="UP000683360">
    <property type="component" value="Unassembled WGS sequence"/>
</dbReference>
<protein>
    <recommendedName>
        <fullName evidence="3">DDE Tnp4 domain-containing protein</fullName>
    </recommendedName>
</protein>
<evidence type="ECO:0000256" key="2">
    <source>
        <dbReference type="ARBA" id="ARBA00022723"/>
    </source>
</evidence>
<evidence type="ECO:0000256" key="1">
    <source>
        <dbReference type="ARBA" id="ARBA00001968"/>
    </source>
</evidence>
<sequence>MPLARSRDRVKAGLRAKRVNREDRIKSLQYFEYTVPNYLPDSFKQFFKVNHETIELLCQTLGQYPALLPRAIPGGRSEIPLQKKVLMTMRYLVSQETIKELSDRFGVTEHSFIRCKRQVIETICDNLLSKFIVWPQNNDFQPISQRFDDMGTRNFPGILGAIDGSHIQIEAPTHNPKSYFNRKQFHSVVLQGVCTEDLKLIDINVGCIVIKTPGD</sequence>
<dbReference type="EMBL" id="CAJPWZ010001677">
    <property type="protein sequence ID" value="CAG2221119.1"/>
    <property type="molecule type" value="Genomic_DNA"/>
</dbReference>
<comment type="caution">
    <text evidence="4">The sequence shown here is derived from an EMBL/GenBank/DDBJ whole genome shotgun (WGS) entry which is preliminary data.</text>
</comment>
<dbReference type="Pfam" id="PF13359">
    <property type="entry name" value="DDE_Tnp_4"/>
    <property type="match status" value="1"/>
</dbReference>
<comment type="cofactor">
    <cofactor evidence="1">
        <name>a divalent metal cation</name>
        <dbReference type="ChEBI" id="CHEBI:60240"/>
    </cofactor>
</comment>